<dbReference type="GO" id="GO:0009117">
    <property type="term" value="P:nucleotide metabolic process"/>
    <property type="evidence" value="ECO:0007669"/>
    <property type="project" value="InterPro"/>
</dbReference>
<protein>
    <recommendedName>
        <fullName evidence="3">Cytosolic 5'-nucleotidase 1A-like</fullName>
    </recommendedName>
</protein>
<dbReference type="PANTHER" id="PTHR31367">
    <property type="entry name" value="CYTOSOLIC 5'-NUCLEOTIDASE 1 FAMILY MEMBER"/>
    <property type="match status" value="1"/>
</dbReference>
<keyword evidence="2" id="KW-1185">Reference proteome</keyword>
<dbReference type="Pfam" id="PF06189">
    <property type="entry name" value="5-nucleotidase"/>
    <property type="match status" value="1"/>
</dbReference>
<gene>
    <name evidence="1" type="ORF">JZ751_008135</name>
</gene>
<evidence type="ECO:0000313" key="2">
    <source>
        <dbReference type="Proteomes" id="UP000824540"/>
    </source>
</evidence>
<dbReference type="GO" id="GO:0046085">
    <property type="term" value="P:adenosine metabolic process"/>
    <property type="evidence" value="ECO:0007669"/>
    <property type="project" value="TreeGrafter"/>
</dbReference>
<accession>A0A8T2N3B1</accession>
<dbReference type="PANTHER" id="PTHR31367:SF3">
    <property type="entry name" value="CYTOSOLIC 5'-NUCLEOTIDASE 1A"/>
    <property type="match status" value="1"/>
</dbReference>
<dbReference type="Proteomes" id="UP000824540">
    <property type="component" value="Unassembled WGS sequence"/>
</dbReference>
<reference evidence="1" key="1">
    <citation type="thesis" date="2021" institute="BYU ScholarsArchive" country="Provo, UT, USA">
        <title>Applications of and Algorithms for Genome Assembly and Genomic Analyses with an Emphasis on Marine Teleosts.</title>
        <authorList>
            <person name="Pickett B.D."/>
        </authorList>
    </citation>
    <scope>NUCLEOTIDE SEQUENCE</scope>
    <source>
        <strain evidence="1">HI-2016</strain>
    </source>
</reference>
<dbReference type="GO" id="GO:0000166">
    <property type="term" value="F:nucleotide binding"/>
    <property type="evidence" value="ECO:0007669"/>
    <property type="project" value="InterPro"/>
</dbReference>
<dbReference type="GO" id="GO:0008253">
    <property type="term" value="F:5'-nucleotidase activity"/>
    <property type="evidence" value="ECO:0007669"/>
    <property type="project" value="InterPro"/>
</dbReference>
<dbReference type="GO" id="GO:0005829">
    <property type="term" value="C:cytosol"/>
    <property type="evidence" value="ECO:0007669"/>
    <property type="project" value="TreeGrafter"/>
</dbReference>
<evidence type="ECO:0000313" key="1">
    <source>
        <dbReference type="EMBL" id="KAG9334386.1"/>
    </source>
</evidence>
<dbReference type="EMBL" id="JAFBMS010000151">
    <property type="protein sequence ID" value="KAG9334386.1"/>
    <property type="molecule type" value="Genomic_DNA"/>
</dbReference>
<dbReference type="AlphaFoldDB" id="A0A8T2N3B1"/>
<dbReference type="InterPro" id="IPR010394">
    <property type="entry name" value="5-nucleotidase"/>
</dbReference>
<organism evidence="1 2">
    <name type="scientific">Albula glossodonta</name>
    <name type="common">roundjaw bonefish</name>
    <dbReference type="NCBI Taxonomy" id="121402"/>
    <lineage>
        <taxon>Eukaryota</taxon>
        <taxon>Metazoa</taxon>
        <taxon>Chordata</taxon>
        <taxon>Craniata</taxon>
        <taxon>Vertebrata</taxon>
        <taxon>Euteleostomi</taxon>
        <taxon>Actinopterygii</taxon>
        <taxon>Neopterygii</taxon>
        <taxon>Teleostei</taxon>
        <taxon>Albuliformes</taxon>
        <taxon>Albulidae</taxon>
        <taxon>Albula</taxon>
    </lineage>
</organism>
<sequence length="290" mass="31894">MDENIVLNANVKQKDPSKAVVIAVTSDSIFDLEGEQGADSQSPANESEPLQKGVAFPFIEAVQRVNEKLVEINPEETLLFDVMLLSKNGSPESRSRIENSTVHYGLDIGRFCFCEEEDFTEPLRSNNVKMFLSKGADDVHRALEKGVPASLLYQHGVLESSDPLRVLLIGDVLGLSDDTAPLLAEQGFSEAELQNMAAAKGAMKEFVQSVGEMRGRFGREDSPLRTCLMTVWSCRDVCASALKTLRAWGLEVDEAYCLAGAPRSPILAHMRPHVLYDHQLQGLHHVPAQC</sequence>
<dbReference type="GO" id="GO:0000287">
    <property type="term" value="F:magnesium ion binding"/>
    <property type="evidence" value="ECO:0007669"/>
    <property type="project" value="InterPro"/>
</dbReference>
<comment type="caution">
    <text evidence="1">The sequence shown here is derived from an EMBL/GenBank/DDBJ whole genome shotgun (WGS) entry which is preliminary data.</text>
</comment>
<dbReference type="OrthoDB" id="9994138at2759"/>
<name>A0A8T2N3B1_9TELE</name>
<proteinExistence type="predicted"/>
<evidence type="ECO:0008006" key="3">
    <source>
        <dbReference type="Google" id="ProtNLM"/>
    </source>
</evidence>